<protein>
    <recommendedName>
        <fullName evidence="4">Amidoligase enzyme</fullName>
    </recommendedName>
</protein>
<reference evidence="2" key="1">
    <citation type="submission" date="2020-02" db="EMBL/GenBank/DDBJ databases">
        <authorList>
            <person name="Palmer J.M."/>
        </authorList>
    </citation>
    <scope>NUCLEOTIDE SEQUENCE</scope>
    <source>
        <strain evidence="2">EPUS1.4</strain>
        <tissue evidence="2">Thallus</tissue>
    </source>
</reference>
<organism evidence="2 3">
    <name type="scientific">Endocarpon pusillum</name>
    <dbReference type="NCBI Taxonomy" id="364733"/>
    <lineage>
        <taxon>Eukaryota</taxon>
        <taxon>Fungi</taxon>
        <taxon>Dikarya</taxon>
        <taxon>Ascomycota</taxon>
        <taxon>Pezizomycotina</taxon>
        <taxon>Eurotiomycetes</taxon>
        <taxon>Chaetothyriomycetidae</taxon>
        <taxon>Verrucariales</taxon>
        <taxon>Verrucariaceae</taxon>
        <taxon>Endocarpon</taxon>
    </lineage>
</organism>
<dbReference type="PANTHER" id="PTHR36847:SF1">
    <property type="entry name" value="AMIDOLIGASE ENZYME"/>
    <property type="match status" value="1"/>
</dbReference>
<dbReference type="AlphaFoldDB" id="A0A8H7ANJ0"/>
<comment type="caution">
    <text evidence="2">The sequence shown here is derived from an EMBL/GenBank/DDBJ whole genome shotgun (WGS) entry which is preliminary data.</text>
</comment>
<dbReference type="Pfam" id="PF12224">
    <property type="entry name" value="Amidoligase_2"/>
    <property type="match status" value="1"/>
</dbReference>
<proteinExistence type="predicted"/>
<dbReference type="PANTHER" id="PTHR36847">
    <property type="entry name" value="AMIDOLIGASE ENZYME"/>
    <property type="match status" value="1"/>
</dbReference>
<evidence type="ECO:0008006" key="4">
    <source>
        <dbReference type="Google" id="ProtNLM"/>
    </source>
</evidence>
<dbReference type="InterPro" id="IPR022025">
    <property type="entry name" value="Amidoligase_2"/>
</dbReference>
<gene>
    <name evidence="2" type="ORF">GJ744_001926</name>
</gene>
<keyword evidence="3" id="KW-1185">Reference proteome</keyword>
<sequence>MLLNKSEKATTTGMSAIASHLPHHGRRTENRAGAPHPRVPSSLTTTSNLPLNRRAATSRSAIQGEASPGRGVLLHTGTETLTSRASASSQQRSESHVTCSSSSENYRTSSPSRRGKDDKTFPRYFIGIETEFLLQGRNAYTHRGNLIDCVVGMARLYNKSVEACYPRMDTYSDDDEIPGHNPHKYWILTEEKNLKLRPEDHNRWCVEMKTPKIEVADTLDWASQVKRTWAFIKENYDISQNGMCGTHVHISMQRQMQPGTTIGTGMALQNLKNIAKCAIHFEPALEALVPENRRGNLFAKSNWIDNINFADASITRQVAMNMIDTCGREIELIKLMCPPPQRRCFAWNFWALKKFGTIEFRKGSASLDAADALAWAELTILFVQAAVKALPDSLLTRPANIEELRRFLSPDKLRYLKPMFDQLNGEESVQPELLMSAWTNEEAMLRKKLSDDARLQKARALMVKGVEF</sequence>
<name>A0A8H7ANJ0_9EURO</name>
<evidence type="ECO:0000313" key="3">
    <source>
        <dbReference type="Proteomes" id="UP000606974"/>
    </source>
</evidence>
<dbReference type="OrthoDB" id="5291055at2759"/>
<feature type="region of interest" description="Disordered" evidence="1">
    <location>
        <begin position="17"/>
        <end position="119"/>
    </location>
</feature>
<dbReference type="EMBL" id="JAACFV010000013">
    <property type="protein sequence ID" value="KAF7512358.1"/>
    <property type="molecule type" value="Genomic_DNA"/>
</dbReference>
<accession>A0A8H7ANJ0</accession>
<evidence type="ECO:0000313" key="2">
    <source>
        <dbReference type="EMBL" id="KAF7512358.1"/>
    </source>
</evidence>
<feature type="compositionally biased region" description="Low complexity" evidence="1">
    <location>
        <begin position="83"/>
        <end position="103"/>
    </location>
</feature>
<feature type="compositionally biased region" description="Polar residues" evidence="1">
    <location>
        <begin position="41"/>
        <end position="61"/>
    </location>
</feature>
<dbReference type="Proteomes" id="UP000606974">
    <property type="component" value="Unassembled WGS sequence"/>
</dbReference>
<evidence type="ECO:0000256" key="1">
    <source>
        <dbReference type="SAM" id="MobiDB-lite"/>
    </source>
</evidence>